<evidence type="ECO:0000313" key="3">
    <source>
        <dbReference type="Proteomes" id="UP000012429"/>
    </source>
</evidence>
<comment type="caution">
    <text evidence="2">The sequence shown here is derived from an EMBL/GenBank/DDBJ whole genome shotgun (WGS) entry which is preliminary data.</text>
</comment>
<organism evidence="2 3">
    <name type="scientific">Rhizobium freirei PRF 81</name>
    <dbReference type="NCBI Taxonomy" id="363754"/>
    <lineage>
        <taxon>Bacteria</taxon>
        <taxon>Pseudomonadati</taxon>
        <taxon>Pseudomonadota</taxon>
        <taxon>Alphaproteobacteria</taxon>
        <taxon>Hyphomicrobiales</taxon>
        <taxon>Rhizobiaceae</taxon>
        <taxon>Rhizobium/Agrobacterium group</taxon>
        <taxon>Rhizobium</taxon>
    </lineage>
</organism>
<feature type="region of interest" description="Disordered" evidence="1">
    <location>
        <begin position="114"/>
        <end position="171"/>
    </location>
</feature>
<dbReference type="EMBL" id="AQHN01000089">
    <property type="protein sequence ID" value="ENN84487.1"/>
    <property type="molecule type" value="Genomic_DNA"/>
</dbReference>
<feature type="region of interest" description="Disordered" evidence="1">
    <location>
        <begin position="1"/>
        <end position="23"/>
    </location>
</feature>
<feature type="region of interest" description="Disordered" evidence="1">
    <location>
        <begin position="778"/>
        <end position="802"/>
    </location>
</feature>
<feature type="compositionally biased region" description="Basic and acidic residues" evidence="1">
    <location>
        <begin position="10"/>
        <end position="21"/>
    </location>
</feature>
<proteinExistence type="predicted"/>
<feature type="compositionally biased region" description="Basic residues" evidence="1">
    <location>
        <begin position="141"/>
        <end position="159"/>
    </location>
</feature>
<evidence type="ECO:0000313" key="2">
    <source>
        <dbReference type="EMBL" id="ENN84487.1"/>
    </source>
</evidence>
<accession>N6V036</accession>
<sequence length="802" mass="87611">MQAGNGAEHPWPERHPYDRQKHAVGRSASIERCLYRTLRLAWRWQGAKAHPGAWAADEYCRPGARASGARRPHRRADMDGRRCHLGQSYGVCRVQRLCRSRGAGDRAGAWLAAAHGRSRHLPKGAGMARGRRPPSPDGRRKGAIARRSSGRLRQHRHQPRPAGHGDLRSDGSRDFCRTRHCRASACPHRRRAARPAHTRSHYRRDARLAWRVQRAFRCRDRCGEGAHDHIRRAASGGRLTPTGCDDGRVASAISALFLQLLFHQGRPEGHAGTDRIVGKIIGGVVMQRAVDRRTVAEPDIATRSLLAEEREIVACGRRRETGQHLLAKYGSGGFQCPCGRILIVDDRRNAALEAIVCGNPVHDGRTLRQTADLLFELIANLGRIGARRTTDLDGIGNDVQRIGVARLQRTGADDGRLQRIDDAADNGLQRRQESRRRRDRVLAEMRLGAMRADAAKGDAPGVRRGELRPFDHGHFVDIEAGHVVQAIDGIAGKQVEEAFLHHAPRAAAAFFGRLEDEMHRPRETTLGGEMAGGADQHGRVAIMPTGMHLAGNGGFIGTVGLLRHGQRVHVGAKTDAARAVADLQRADDAGLAEAAMHRQPGLFQQGGDDAAGALLFEAKFGMGMEVAAKRREEREILSDLLGQRHRHSFDMEHDDGVPYLHQSVACFNPNAAQTPSLVKTCAFPRTVTETMLPTSGKPTPELLMFNVSEPLASESTTVTVQTAPPNSISVTMPVHVAFALASSTEPRRNCSGRSMMSARPCRLSASTGICPRTHLADPSFRSAGNTMASPRKSAVSRSLGLR</sequence>
<dbReference type="AlphaFoldDB" id="N6V036"/>
<reference evidence="2 3" key="1">
    <citation type="journal article" date="2012" name="BMC Genomics">
        <title>Genomic basis of broad host range and environmental adaptability of Rhizobium tropici CIAT 899 and Rhizobium sp. PRF 81 which are used in inoculants for common bean (Phaseolus vulgaris L.).</title>
        <authorList>
            <person name="Ormeno-Orrillo E."/>
            <person name="Menna P."/>
            <person name="Almeida L.G."/>
            <person name="Ollero F.J."/>
            <person name="Nicolas M.F."/>
            <person name="Pains Rodrigues E."/>
            <person name="Shigueyoshi Nakatani A."/>
            <person name="Silva Batista J.S."/>
            <person name="Oliveira Chueire L.M."/>
            <person name="Souza R.C."/>
            <person name="Ribeiro Vasconcelos A.T."/>
            <person name="Megias M."/>
            <person name="Hungria M."/>
            <person name="Martinez-Romero E."/>
        </authorList>
    </citation>
    <scope>NUCLEOTIDE SEQUENCE [LARGE SCALE GENOMIC DNA]</scope>
    <source>
        <strain evidence="2 3">PRF 81</strain>
    </source>
</reference>
<protein>
    <submittedName>
        <fullName evidence="2">Uncharacterized protein</fullName>
    </submittedName>
</protein>
<name>N6V036_9HYPH</name>
<gene>
    <name evidence="2" type="ORF">RHSP_72357</name>
</gene>
<keyword evidence="3" id="KW-1185">Reference proteome</keyword>
<evidence type="ECO:0000256" key="1">
    <source>
        <dbReference type="SAM" id="MobiDB-lite"/>
    </source>
</evidence>
<dbReference type="Proteomes" id="UP000012429">
    <property type="component" value="Unassembled WGS sequence"/>
</dbReference>